<name>A0A8S4Q3G0_OWEFU</name>
<organism evidence="1 2">
    <name type="scientific">Owenia fusiformis</name>
    <name type="common">Polychaete worm</name>
    <dbReference type="NCBI Taxonomy" id="6347"/>
    <lineage>
        <taxon>Eukaryota</taxon>
        <taxon>Metazoa</taxon>
        <taxon>Spiralia</taxon>
        <taxon>Lophotrochozoa</taxon>
        <taxon>Annelida</taxon>
        <taxon>Polychaeta</taxon>
        <taxon>Sedentaria</taxon>
        <taxon>Canalipalpata</taxon>
        <taxon>Sabellida</taxon>
        <taxon>Oweniida</taxon>
        <taxon>Oweniidae</taxon>
        <taxon>Owenia</taxon>
    </lineage>
</organism>
<evidence type="ECO:0000313" key="1">
    <source>
        <dbReference type="EMBL" id="CAH1800261.1"/>
    </source>
</evidence>
<dbReference type="EMBL" id="CAIIXF020000011">
    <property type="protein sequence ID" value="CAH1800261.1"/>
    <property type="molecule type" value="Genomic_DNA"/>
</dbReference>
<dbReference type="Proteomes" id="UP000749559">
    <property type="component" value="Unassembled WGS sequence"/>
</dbReference>
<reference evidence="1" key="1">
    <citation type="submission" date="2022-03" db="EMBL/GenBank/DDBJ databases">
        <authorList>
            <person name="Martin C."/>
        </authorList>
    </citation>
    <scope>NUCLEOTIDE SEQUENCE</scope>
</reference>
<keyword evidence="2" id="KW-1185">Reference proteome</keyword>
<evidence type="ECO:0000313" key="2">
    <source>
        <dbReference type="Proteomes" id="UP000749559"/>
    </source>
</evidence>
<sequence>KRRKVMTSNSIVPVFTGPFPAEIKEDIRRLKNFVNFIAFNADVKNRYSPQKLQEHISYIEAKVQTLCTKVGEYDSWMSTSKILRQGSSYKGTKILKPDELDYMPILAIFTRETVVVEDVKENCELKDKGCVYIKVNNSTIKDNLDELCHHTPSGSYLKGGTIYLAKLREAVKWALGEIDSLTYTGEHKHKDEDQDEPYPLGNISVCEKIHGPSITLKMGAPLCTAKVDLCFSIEGRDTNLGQCAMVSANAFVESSCQCGLSSSRHWDESPINPPNKYELSESHRELFLTFKLISHILNDTCQHLGIDTTFSVVHASSSYNIQSLVWQHQQTCQATNVGECYRNIVQMLNCGELDKPDELYVKVHDSPQGYLEDMFFPEVEREISPISIVGFMWFLQQVCHTESTEWWKTLFIEDDTRYNDNDHLSGLCEASNHLNELTACFSYPPPPPITLIQKWNNERNNQIASLTISRR</sequence>
<proteinExistence type="predicted"/>
<dbReference type="AlphaFoldDB" id="A0A8S4Q3G0"/>
<accession>A0A8S4Q3G0</accession>
<dbReference type="Gene3D" id="3.30.460.90">
    <property type="match status" value="1"/>
</dbReference>
<protein>
    <submittedName>
        <fullName evidence="1">Uncharacterized protein</fullName>
    </submittedName>
</protein>
<gene>
    <name evidence="1" type="ORF">OFUS_LOCUS24174</name>
</gene>
<dbReference type="OrthoDB" id="6160490at2759"/>
<feature type="non-terminal residue" evidence="1">
    <location>
        <position position="1"/>
    </location>
</feature>
<comment type="caution">
    <text evidence="1">The sequence shown here is derived from an EMBL/GenBank/DDBJ whole genome shotgun (WGS) entry which is preliminary data.</text>
</comment>